<protein>
    <submittedName>
        <fullName evidence="1">Uncharacterized protein</fullName>
    </submittedName>
</protein>
<dbReference type="AlphaFoldDB" id="A0A3P3RMI1"/>
<comment type="caution">
    <text evidence="1">The sequence shown here is derived from an EMBL/GenBank/DDBJ whole genome shotgun (WGS) entry which is preliminary data.</text>
</comment>
<dbReference type="EMBL" id="RRCH01000002">
    <property type="protein sequence ID" value="RRJ34049.1"/>
    <property type="molecule type" value="Genomic_DNA"/>
</dbReference>
<organism evidence="1 2">
    <name type="scientific">Halocatena pleomorpha</name>
    <dbReference type="NCBI Taxonomy" id="1785090"/>
    <lineage>
        <taxon>Archaea</taxon>
        <taxon>Methanobacteriati</taxon>
        <taxon>Methanobacteriota</taxon>
        <taxon>Stenosarchaea group</taxon>
        <taxon>Halobacteria</taxon>
        <taxon>Halobacteriales</taxon>
        <taxon>Natronomonadaceae</taxon>
        <taxon>Halocatena</taxon>
    </lineage>
</organism>
<sequence length="321" mass="37725">MSEWTDQTDWGDQTEDDLVLIPYHEPKAFHRSLRFITDDYERFLSKTEEFREQNDIKNCSQWQFQVDGQKVHTIYTSSQSGTPDEWSNSDEEINEYLNGIFEDREINFVLLVDTIFLSITDDIPDESMRLYKKFDLESLAEVVRNVQWRQPVPEVATQLLSEFICQHPMPNTNHRSGISILGRYLRTFDEDIELPKTGVDDEWHDWAEDYILSSKRHLTLRRKAGLLRYAHSLGVDAVQRKEGIIINLNSELENLQRPDAFQYYTQQHRNATQPFVDHLLERSDATHLRNITDDGKRAFLDRIATDYSFDEASETPAINEK</sequence>
<dbReference type="RefSeq" id="WP_124953219.1">
    <property type="nucleotide sequence ID" value="NZ_RRCH01000002.1"/>
</dbReference>
<evidence type="ECO:0000313" key="2">
    <source>
        <dbReference type="Proteomes" id="UP000282322"/>
    </source>
</evidence>
<keyword evidence="2" id="KW-1185">Reference proteome</keyword>
<name>A0A3P3RMI1_9EURY</name>
<dbReference type="Proteomes" id="UP000282322">
    <property type="component" value="Unassembled WGS sequence"/>
</dbReference>
<dbReference type="InterPro" id="IPR058485">
    <property type="entry name" value="DUF8172"/>
</dbReference>
<gene>
    <name evidence="1" type="ORF">EIK79_00635</name>
</gene>
<dbReference type="OrthoDB" id="269538at2157"/>
<proteinExistence type="predicted"/>
<dbReference type="Pfam" id="PF26511">
    <property type="entry name" value="DUF8172"/>
    <property type="match status" value="1"/>
</dbReference>
<reference evidence="1 2" key="1">
    <citation type="submission" date="2018-11" db="EMBL/GenBank/DDBJ databases">
        <title>Taxonoimc description of Halomarina strain SPP-AMP-1.</title>
        <authorList>
            <person name="Pal Y."/>
            <person name="Srinivasana K."/>
            <person name="Verma A."/>
            <person name="Kumar P."/>
        </authorList>
    </citation>
    <scope>NUCLEOTIDE SEQUENCE [LARGE SCALE GENOMIC DNA]</scope>
    <source>
        <strain evidence="1 2">SPP-AMP-1</strain>
    </source>
</reference>
<evidence type="ECO:0000313" key="1">
    <source>
        <dbReference type="EMBL" id="RRJ34049.1"/>
    </source>
</evidence>
<accession>A0A3P3RMI1</accession>